<dbReference type="InterPro" id="IPR002903">
    <property type="entry name" value="RsmH"/>
</dbReference>
<feature type="binding site" evidence="7">
    <location>
        <begin position="33"/>
        <end position="35"/>
    </location>
    <ligand>
        <name>S-adenosyl-L-methionine</name>
        <dbReference type="ChEBI" id="CHEBI:59789"/>
    </ligand>
</feature>
<evidence type="ECO:0000256" key="6">
    <source>
        <dbReference type="ARBA" id="ARBA00022691"/>
    </source>
</evidence>
<comment type="similarity">
    <text evidence="1 7">Belongs to the methyltransferase superfamily. RsmH family.</text>
</comment>
<keyword evidence="3 7" id="KW-0698">rRNA processing</keyword>
<dbReference type="Proteomes" id="UP000231179">
    <property type="component" value="Chromosome"/>
</dbReference>
<keyword evidence="4 7" id="KW-0489">Methyltransferase</keyword>
<dbReference type="HAMAP" id="MF_01007">
    <property type="entry name" value="16SrRNA_methyltr_H"/>
    <property type="match status" value="1"/>
</dbReference>
<comment type="subcellular location">
    <subcellularLocation>
        <location evidence="7">Cytoplasm</location>
    </subcellularLocation>
</comment>
<evidence type="ECO:0000313" key="9">
    <source>
        <dbReference type="Proteomes" id="UP000231179"/>
    </source>
</evidence>
<dbReference type="PANTHER" id="PTHR11265">
    <property type="entry name" value="S-ADENOSYL-METHYLTRANSFERASE MRAW"/>
    <property type="match status" value="1"/>
</dbReference>
<feature type="binding site" evidence="7">
    <location>
        <position position="107"/>
    </location>
    <ligand>
        <name>S-adenosyl-L-methionine</name>
        <dbReference type="ChEBI" id="CHEBI:59789"/>
    </ligand>
</feature>
<dbReference type="Pfam" id="PF01795">
    <property type="entry name" value="Methyltransf_5"/>
    <property type="match status" value="1"/>
</dbReference>
<dbReference type="SUPFAM" id="SSF53335">
    <property type="entry name" value="S-adenosyl-L-methionine-dependent methyltransferases"/>
    <property type="match status" value="1"/>
</dbReference>
<dbReference type="EC" id="2.1.1.199" evidence="7"/>
<dbReference type="Gene3D" id="1.10.150.170">
    <property type="entry name" value="Putative methyltransferase TM0872, insert domain"/>
    <property type="match status" value="1"/>
</dbReference>
<dbReference type="FunFam" id="1.10.150.170:FF:000003">
    <property type="entry name" value="Ribosomal RNA small subunit methyltransferase H"/>
    <property type="match status" value="1"/>
</dbReference>
<proteinExistence type="inferred from homology"/>
<dbReference type="InterPro" id="IPR023397">
    <property type="entry name" value="SAM-dep_MeTrfase_MraW_recog"/>
</dbReference>
<dbReference type="PANTHER" id="PTHR11265:SF0">
    <property type="entry name" value="12S RRNA N4-METHYLCYTIDINE METHYLTRANSFERASE"/>
    <property type="match status" value="1"/>
</dbReference>
<comment type="function">
    <text evidence="7">Specifically methylates the N4 position of cytidine in position 1402 (C1402) of 16S rRNA.</text>
</comment>
<dbReference type="AlphaFoldDB" id="A0A1Y0L0Z0"/>
<dbReference type="GO" id="GO:0071424">
    <property type="term" value="F:rRNA (cytosine-N4-)-methyltransferase activity"/>
    <property type="evidence" value="ECO:0007669"/>
    <property type="project" value="UniProtKB-UniRule"/>
</dbReference>
<dbReference type="NCBIfam" id="TIGR00006">
    <property type="entry name" value="16S rRNA (cytosine(1402)-N(4))-methyltransferase RsmH"/>
    <property type="match status" value="1"/>
</dbReference>
<dbReference type="Gene3D" id="3.40.50.150">
    <property type="entry name" value="Vaccinia Virus protein VP39"/>
    <property type="match status" value="1"/>
</dbReference>
<dbReference type="RefSeq" id="WP_100254380.1">
    <property type="nucleotide sequence ID" value="NZ_CP015819.1"/>
</dbReference>
<evidence type="ECO:0000256" key="2">
    <source>
        <dbReference type="ARBA" id="ARBA00022490"/>
    </source>
</evidence>
<dbReference type="KEGG" id="scla:SCLARK_00768"/>
<evidence type="ECO:0000256" key="7">
    <source>
        <dbReference type="HAMAP-Rule" id="MF_01007"/>
    </source>
</evidence>
<keyword evidence="5 7" id="KW-0808">Transferase</keyword>
<organism evidence="8 9">
    <name type="scientific">Spiroplasma clarkii</name>
    <dbReference type="NCBI Taxonomy" id="2139"/>
    <lineage>
        <taxon>Bacteria</taxon>
        <taxon>Bacillati</taxon>
        <taxon>Mycoplasmatota</taxon>
        <taxon>Mollicutes</taxon>
        <taxon>Entomoplasmatales</taxon>
        <taxon>Spiroplasmataceae</taxon>
        <taxon>Spiroplasma</taxon>
    </lineage>
</organism>
<keyword evidence="9" id="KW-1185">Reference proteome</keyword>
<feature type="binding site" evidence="7">
    <location>
        <position position="100"/>
    </location>
    <ligand>
        <name>S-adenosyl-L-methionine</name>
        <dbReference type="ChEBI" id="CHEBI:59789"/>
    </ligand>
</feature>
<dbReference type="GO" id="GO:0005737">
    <property type="term" value="C:cytoplasm"/>
    <property type="evidence" value="ECO:0007669"/>
    <property type="project" value="UniProtKB-SubCell"/>
</dbReference>
<feature type="binding site" evidence="7">
    <location>
        <position position="52"/>
    </location>
    <ligand>
        <name>S-adenosyl-L-methionine</name>
        <dbReference type="ChEBI" id="CHEBI:59789"/>
    </ligand>
</feature>
<dbReference type="OrthoDB" id="9806637at2"/>
<dbReference type="InterPro" id="IPR029063">
    <property type="entry name" value="SAM-dependent_MTases_sf"/>
</dbReference>
<dbReference type="SUPFAM" id="SSF81799">
    <property type="entry name" value="Putative methyltransferase TM0872, insert domain"/>
    <property type="match status" value="1"/>
</dbReference>
<name>A0A1Y0L0Z0_9MOLU</name>
<evidence type="ECO:0000256" key="5">
    <source>
        <dbReference type="ARBA" id="ARBA00022679"/>
    </source>
</evidence>
<comment type="catalytic activity">
    <reaction evidence="7">
        <text>cytidine(1402) in 16S rRNA + S-adenosyl-L-methionine = N(4)-methylcytidine(1402) in 16S rRNA + S-adenosyl-L-homocysteine + H(+)</text>
        <dbReference type="Rhea" id="RHEA:42928"/>
        <dbReference type="Rhea" id="RHEA-COMP:10286"/>
        <dbReference type="Rhea" id="RHEA-COMP:10287"/>
        <dbReference type="ChEBI" id="CHEBI:15378"/>
        <dbReference type="ChEBI" id="CHEBI:57856"/>
        <dbReference type="ChEBI" id="CHEBI:59789"/>
        <dbReference type="ChEBI" id="CHEBI:74506"/>
        <dbReference type="ChEBI" id="CHEBI:82748"/>
        <dbReference type="EC" id="2.1.1.199"/>
    </reaction>
</comment>
<protein>
    <recommendedName>
        <fullName evidence="7">Ribosomal RNA small subunit methyltransferase H</fullName>
        <ecNumber evidence="7">2.1.1.199</ecNumber>
    </recommendedName>
    <alternativeName>
        <fullName evidence="7">16S rRNA m(4)C1402 methyltransferase</fullName>
    </alternativeName>
    <alternativeName>
        <fullName evidence="7">rRNA (cytosine-N(4)-)-methyltransferase RsmH</fullName>
    </alternativeName>
</protein>
<reference evidence="8 9" key="1">
    <citation type="submission" date="2017-11" db="EMBL/GenBank/DDBJ databases">
        <title>Complete genome sequence of Spiroplasma clarkii CN-5 (DSM 19994).</title>
        <authorList>
            <person name="Tsai Y.-M."/>
            <person name="Chang A."/>
            <person name="Lo W.-S."/>
            <person name="Kuo C.-H."/>
        </authorList>
    </citation>
    <scope>NUCLEOTIDE SEQUENCE [LARGE SCALE GENOMIC DNA]</scope>
    <source>
        <strain evidence="8 9">CN-5</strain>
    </source>
</reference>
<feature type="binding site" evidence="7">
    <location>
        <position position="79"/>
    </location>
    <ligand>
        <name>S-adenosyl-L-methionine</name>
        <dbReference type="ChEBI" id="CHEBI:59789"/>
    </ligand>
</feature>
<gene>
    <name evidence="8" type="primary">mraW</name>
    <name evidence="7" type="synonym">rsmH</name>
    <name evidence="8" type="ORF">SCLAR_v1c05020</name>
</gene>
<sequence>MTQKHVSVLLNEAIALLNIQAEGVYVDCTLGRAGHSVEILKQLTTGHLYAIDQDEEAIKASYTTLKKVGENFTILEGNFVDIKAMLAVNNVKQVNGILYDLGVSSPQFDEGNRGFSYRFDAPLDMRMDVNNNQMTAQIVVNTFSEKQLADIFYQYGDEKFSYQIAKNIIKVRTKQAITTTNELVEVIKQALPQKVLKQKKHPAKKTFQALRVYVNNELEVLKKSLNQALDLLLPGGRVVVITFQSHEERIVKELFKSKTTNSEDKFLAKLPIDNLIKAKEFALVHKKPISPNQAELENNRRSHSAKLWAIQKVV</sequence>
<dbReference type="GO" id="GO:0070475">
    <property type="term" value="P:rRNA base methylation"/>
    <property type="evidence" value="ECO:0007669"/>
    <property type="project" value="UniProtKB-UniRule"/>
</dbReference>
<dbReference type="EMBL" id="CP024870">
    <property type="protein sequence ID" value="ATX70821.1"/>
    <property type="molecule type" value="Genomic_DNA"/>
</dbReference>
<keyword evidence="2 7" id="KW-0963">Cytoplasm</keyword>
<evidence type="ECO:0000256" key="1">
    <source>
        <dbReference type="ARBA" id="ARBA00010396"/>
    </source>
</evidence>
<accession>A0A1Y0L0Z0</accession>
<evidence type="ECO:0000313" key="8">
    <source>
        <dbReference type="EMBL" id="ATX70821.1"/>
    </source>
</evidence>
<evidence type="ECO:0000256" key="4">
    <source>
        <dbReference type="ARBA" id="ARBA00022603"/>
    </source>
</evidence>
<dbReference type="PIRSF" id="PIRSF004486">
    <property type="entry name" value="MraW"/>
    <property type="match status" value="1"/>
</dbReference>
<keyword evidence="6 7" id="KW-0949">S-adenosyl-L-methionine</keyword>
<evidence type="ECO:0000256" key="3">
    <source>
        <dbReference type="ARBA" id="ARBA00022552"/>
    </source>
</evidence>